<dbReference type="GO" id="GO:0046872">
    <property type="term" value="F:metal ion binding"/>
    <property type="evidence" value="ECO:0007669"/>
    <property type="project" value="UniProtKB-KW"/>
</dbReference>
<dbReference type="InterPro" id="IPR017439">
    <property type="entry name" value="Amidohydrolase"/>
</dbReference>
<accession>A0A4U0FEA5</accession>
<dbReference type="NCBIfam" id="TIGR01891">
    <property type="entry name" value="amidohydrolases"/>
    <property type="match status" value="1"/>
</dbReference>
<dbReference type="InterPro" id="IPR002933">
    <property type="entry name" value="Peptidase_M20"/>
</dbReference>
<dbReference type="Gene3D" id="3.40.630.10">
    <property type="entry name" value="Zn peptidases"/>
    <property type="match status" value="1"/>
</dbReference>
<dbReference type="EMBL" id="SUPK01000002">
    <property type="protein sequence ID" value="TJY43273.1"/>
    <property type="molecule type" value="Genomic_DNA"/>
</dbReference>
<dbReference type="InterPro" id="IPR036264">
    <property type="entry name" value="Bact_exopeptidase_dim_dom"/>
</dbReference>
<organism evidence="4 5">
    <name type="scientific">Cohnella pontilimi</name>
    <dbReference type="NCBI Taxonomy" id="2564100"/>
    <lineage>
        <taxon>Bacteria</taxon>
        <taxon>Bacillati</taxon>
        <taxon>Bacillota</taxon>
        <taxon>Bacilli</taxon>
        <taxon>Bacillales</taxon>
        <taxon>Paenibacillaceae</taxon>
        <taxon>Cohnella</taxon>
    </lineage>
</organism>
<dbReference type="PANTHER" id="PTHR11014">
    <property type="entry name" value="PEPTIDASE M20 FAMILY MEMBER"/>
    <property type="match status" value="1"/>
</dbReference>
<dbReference type="GO" id="GO:0050118">
    <property type="term" value="F:N-acetyldiaminopimelate deacetylase activity"/>
    <property type="evidence" value="ECO:0007669"/>
    <property type="project" value="UniProtKB-ARBA"/>
</dbReference>
<reference evidence="4 5" key="1">
    <citation type="submission" date="2019-04" db="EMBL/GenBank/DDBJ databases">
        <title>Cohnella sp. nov., isolated from soil.</title>
        <authorList>
            <person name="Kim W."/>
        </authorList>
    </citation>
    <scope>NUCLEOTIDE SEQUENCE [LARGE SCALE GENOMIC DNA]</scope>
    <source>
        <strain evidence="4 5">CAU 1483</strain>
    </source>
</reference>
<name>A0A4U0FEA5_9BACL</name>
<dbReference type="OrthoDB" id="9776731at2"/>
<feature type="binding site" evidence="2">
    <location>
        <position position="103"/>
    </location>
    <ligand>
        <name>Mn(2+)</name>
        <dbReference type="ChEBI" id="CHEBI:29035"/>
        <label>2</label>
    </ligand>
</feature>
<feature type="binding site" evidence="2">
    <location>
        <position position="105"/>
    </location>
    <ligand>
        <name>Mn(2+)</name>
        <dbReference type="ChEBI" id="CHEBI:29035"/>
        <label>2</label>
    </ligand>
</feature>
<feature type="binding site" evidence="2">
    <location>
        <position position="139"/>
    </location>
    <ligand>
        <name>Mn(2+)</name>
        <dbReference type="ChEBI" id="CHEBI:29035"/>
        <label>2</label>
    </ligand>
</feature>
<keyword evidence="2" id="KW-0479">Metal-binding</keyword>
<dbReference type="Gene3D" id="3.30.70.360">
    <property type="match status" value="1"/>
</dbReference>
<protein>
    <submittedName>
        <fullName evidence="4">Amidohydrolase</fullName>
    </submittedName>
</protein>
<evidence type="ECO:0000259" key="3">
    <source>
        <dbReference type="Pfam" id="PF07687"/>
    </source>
</evidence>
<sequence>MIVNDETLQSLCSDMVNWRRHLHRHPELSFKEYETSRFIADLLESWGLEVRRGLAGGTGVMAKLTGGRPGRTIALRADIDALPIEDEKSTEYKSTVQGVMHACGHDAHTAQLLAAARYYTLHREETAGTRVFIFQPGEEFLPGGAVGMIADGALEGVDAIYGVHVWSPFPAGVIATRPGPFMACPDEFEVEIIGRGGHAGLPHQAVDALMTGAALVNALQTIVSRSVNPLDSAVVSVGQLHSGTARNVIAERCSVSGTVRTFTPEVRALVRRRMEEVVRHTCETHGAEYRFQFFEGYPPVVNDDHEAKRVFSVAASLFPEAEVRLADPIMAGEDFSYYLEQKPGCFFMVGAGRDDGTSAPHHHPKFDIDEQAMLVAARMLIGVADDSASLSAAR</sequence>
<feature type="binding site" evidence="2">
    <location>
        <position position="362"/>
    </location>
    <ligand>
        <name>Mn(2+)</name>
        <dbReference type="ChEBI" id="CHEBI:29035"/>
        <label>2</label>
    </ligand>
</feature>
<keyword evidence="2" id="KW-0464">Manganese</keyword>
<dbReference type="FunFam" id="3.30.70.360:FF:000001">
    <property type="entry name" value="N-acetyldiaminopimelate deacetylase"/>
    <property type="match status" value="1"/>
</dbReference>
<dbReference type="SUPFAM" id="SSF53187">
    <property type="entry name" value="Zn-dependent exopeptidases"/>
    <property type="match status" value="1"/>
</dbReference>
<dbReference type="PIRSF" id="PIRSF005962">
    <property type="entry name" value="Pept_M20D_amidohydro"/>
    <property type="match status" value="1"/>
</dbReference>
<dbReference type="InterPro" id="IPR011650">
    <property type="entry name" value="Peptidase_M20_dimer"/>
</dbReference>
<dbReference type="PANTHER" id="PTHR11014:SF63">
    <property type="entry name" value="METALLOPEPTIDASE, PUTATIVE (AFU_ORTHOLOGUE AFUA_6G09600)-RELATED"/>
    <property type="match status" value="1"/>
</dbReference>
<evidence type="ECO:0000313" key="5">
    <source>
        <dbReference type="Proteomes" id="UP000309673"/>
    </source>
</evidence>
<keyword evidence="5" id="KW-1185">Reference proteome</keyword>
<feature type="binding site" evidence="2">
    <location>
        <position position="164"/>
    </location>
    <ligand>
        <name>Mn(2+)</name>
        <dbReference type="ChEBI" id="CHEBI:29035"/>
        <label>2</label>
    </ligand>
</feature>
<dbReference type="Proteomes" id="UP000309673">
    <property type="component" value="Unassembled WGS sequence"/>
</dbReference>
<feature type="domain" description="Peptidase M20 dimerisation" evidence="3">
    <location>
        <begin position="188"/>
        <end position="282"/>
    </location>
</feature>
<evidence type="ECO:0000256" key="1">
    <source>
        <dbReference type="ARBA" id="ARBA00022801"/>
    </source>
</evidence>
<proteinExistence type="predicted"/>
<evidence type="ECO:0000313" key="4">
    <source>
        <dbReference type="EMBL" id="TJY43273.1"/>
    </source>
</evidence>
<dbReference type="GO" id="GO:0019877">
    <property type="term" value="P:diaminopimelate biosynthetic process"/>
    <property type="evidence" value="ECO:0007669"/>
    <property type="project" value="UniProtKB-ARBA"/>
</dbReference>
<dbReference type="Pfam" id="PF07687">
    <property type="entry name" value="M20_dimer"/>
    <property type="match status" value="1"/>
</dbReference>
<keyword evidence="1 4" id="KW-0378">Hydrolase</keyword>
<evidence type="ECO:0000256" key="2">
    <source>
        <dbReference type="PIRSR" id="PIRSR005962-1"/>
    </source>
</evidence>
<dbReference type="Pfam" id="PF01546">
    <property type="entry name" value="Peptidase_M20"/>
    <property type="match status" value="1"/>
</dbReference>
<comment type="caution">
    <text evidence="4">The sequence shown here is derived from an EMBL/GenBank/DDBJ whole genome shotgun (WGS) entry which is preliminary data.</text>
</comment>
<comment type="cofactor">
    <cofactor evidence="2">
        <name>Mn(2+)</name>
        <dbReference type="ChEBI" id="CHEBI:29035"/>
    </cofactor>
    <text evidence="2">The Mn(2+) ion enhances activity.</text>
</comment>
<dbReference type="AlphaFoldDB" id="A0A4U0FEA5"/>
<gene>
    <name evidence="4" type="ORF">E5161_05090</name>
</gene>
<dbReference type="SUPFAM" id="SSF55031">
    <property type="entry name" value="Bacterial exopeptidase dimerisation domain"/>
    <property type="match status" value="1"/>
</dbReference>